<dbReference type="GO" id="GO:0008483">
    <property type="term" value="F:transaminase activity"/>
    <property type="evidence" value="ECO:0007669"/>
    <property type="project" value="UniProtKB-KW"/>
</dbReference>
<comment type="similarity">
    <text evidence="2">Belongs to the class-III pyridoxal-phosphate-dependent aminotransferase family.</text>
</comment>
<sequence>MPHNDALADIPEPVDLRIGGTVLEVENSHPPEILHEMMGTTRPTKDGESRGVIENEEMLVTELKPFIELAKRLVPSSFADRLFFTNSGTKATEAAIKFARKFQRTLHSEKQQPPF</sequence>
<dbReference type="Proteomes" id="UP001454036">
    <property type="component" value="Unassembled WGS sequence"/>
</dbReference>
<proteinExistence type="inferred from homology"/>
<dbReference type="InterPro" id="IPR050103">
    <property type="entry name" value="Class-III_PLP-dep_AT"/>
</dbReference>
<dbReference type="InterPro" id="IPR015421">
    <property type="entry name" value="PyrdxlP-dep_Trfase_major"/>
</dbReference>
<dbReference type="GO" id="GO:0030170">
    <property type="term" value="F:pyridoxal phosphate binding"/>
    <property type="evidence" value="ECO:0007669"/>
    <property type="project" value="InterPro"/>
</dbReference>
<accession>A0AAV3QD08</accession>
<organism evidence="5 6">
    <name type="scientific">Lithospermum erythrorhizon</name>
    <name type="common">Purple gromwell</name>
    <name type="synonym">Lithospermum officinale var. erythrorhizon</name>
    <dbReference type="NCBI Taxonomy" id="34254"/>
    <lineage>
        <taxon>Eukaryota</taxon>
        <taxon>Viridiplantae</taxon>
        <taxon>Streptophyta</taxon>
        <taxon>Embryophyta</taxon>
        <taxon>Tracheophyta</taxon>
        <taxon>Spermatophyta</taxon>
        <taxon>Magnoliopsida</taxon>
        <taxon>eudicotyledons</taxon>
        <taxon>Gunneridae</taxon>
        <taxon>Pentapetalae</taxon>
        <taxon>asterids</taxon>
        <taxon>lamiids</taxon>
        <taxon>Boraginales</taxon>
        <taxon>Boraginaceae</taxon>
        <taxon>Boraginoideae</taxon>
        <taxon>Lithospermeae</taxon>
        <taxon>Lithospermum</taxon>
    </lineage>
</organism>
<evidence type="ECO:0000256" key="3">
    <source>
        <dbReference type="ARBA" id="ARBA00022576"/>
    </source>
</evidence>
<evidence type="ECO:0000313" key="6">
    <source>
        <dbReference type="Proteomes" id="UP001454036"/>
    </source>
</evidence>
<reference evidence="5 6" key="1">
    <citation type="submission" date="2024-01" db="EMBL/GenBank/DDBJ databases">
        <title>The complete chloroplast genome sequence of Lithospermum erythrorhizon: insights into the phylogenetic relationship among Boraginaceae species and the maternal lineages of purple gromwells.</title>
        <authorList>
            <person name="Okada T."/>
            <person name="Watanabe K."/>
        </authorList>
    </citation>
    <scope>NUCLEOTIDE SEQUENCE [LARGE SCALE GENOMIC DNA]</scope>
</reference>
<name>A0AAV3QD08_LITER</name>
<evidence type="ECO:0000256" key="1">
    <source>
        <dbReference type="ARBA" id="ARBA00001933"/>
    </source>
</evidence>
<dbReference type="AlphaFoldDB" id="A0AAV3QD08"/>
<evidence type="ECO:0000256" key="4">
    <source>
        <dbReference type="ARBA" id="ARBA00022679"/>
    </source>
</evidence>
<evidence type="ECO:0008006" key="7">
    <source>
        <dbReference type="Google" id="ProtNLM"/>
    </source>
</evidence>
<dbReference type="EMBL" id="BAABME010004086">
    <property type="protein sequence ID" value="GAA0161131.1"/>
    <property type="molecule type" value="Genomic_DNA"/>
</dbReference>
<dbReference type="Gene3D" id="3.40.640.10">
    <property type="entry name" value="Type I PLP-dependent aspartate aminotransferase-like (Major domain)"/>
    <property type="match status" value="1"/>
</dbReference>
<evidence type="ECO:0000313" key="5">
    <source>
        <dbReference type="EMBL" id="GAA0161131.1"/>
    </source>
</evidence>
<protein>
    <recommendedName>
        <fullName evidence="7">Aminotransferase class V domain-containing protein</fullName>
    </recommendedName>
</protein>
<dbReference type="InterPro" id="IPR015424">
    <property type="entry name" value="PyrdxlP-dep_Trfase"/>
</dbReference>
<dbReference type="InterPro" id="IPR005814">
    <property type="entry name" value="Aminotrans_3"/>
</dbReference>
<keyword evidence="6" id="KW-1185">Reference proteome</keyword>
<comment type="caution">
    <text evidence="5">The sequence shown here is derived from an EMBL/GenBank/DDBJ whole genome shotgun (WGS) entry which is preliminary data.</text>
</comment>
<dbReference type="GO" id="GO:0042802">
    <property type="term" value="F:identical protein binding"/>
    <property type="evidence" value="ECO:0007669"/>
    <property type="project" value="TreeGrafter"/>
</dbReference>
<evidence type="ECO:0000256" key="2">
    <source>
        <dbReference type="ARBA" id="ARBA00008954"/>
    </source>
</evidence>
<dbReference type="SUPFAM" id="SSF53383">
    <property type="entry name" value="PLP-dependent transferases"/>
    <property type="match status" value="1"/>
</dbReference>
<dbReference type="PANTHER" id="PTHR11986">
    <property type="entry name" value="AMINOTRANSFERASE CLASS III"/>
    <property type="match status" value="1"/>
</dbReference>
<keyword evidence="3" id="KW-0032">Aminotransferase</keyword>
<comment type="cofactor">
    <cofactor evidence="1">
        <name>pyridoxal 5'-phosphate</name>
        <dbReference type="ChEBI" id="CHEBI:597326"/>
    </cofactor>
</comment>
<dbReference type="Pfam" id="PF00202">
    <property type="entry name" value="Aminotran_3"/>
    <property type="match status" value="1"/>
</dbReference>
<gene>
    <name evidence="5" type="ORF">LIER_17521</name>
</gene>
<keyword evidence="4" id="KW-0808">Transferase</keyword>
<dbReference type="GO" id="GO:0009570">
    <property type="term" value="C:chloroplast stroma"/>
    <property type="evidence" value="ECO:0007669"/>
    <property type="project" value="TreeGrafter"/>
</dbReference>
<dbReference type="PANTHER" id="PTHR11986:SF79">
    <property type="entry name" value="ACETYLORNITHINE AMINOTRANSFERASE, MITOCHONDRIAL"/>
    <property type="match status" value="1"/>
</dbReference>